<feature type="transmembrane region" description="Helical" evidence="1">
    <location>
        <begin position="96"/>
        <end position="114"/>
    </location>
</feature>
<reference evidence="2" key="1">
    <citation type="journal article" date="2020" name="Viruses">
        <title>Updating the quarantine status of Prunus infecting viruses in Australia.</title>
        <authorList>
            <person name="Kinoti W.M."/>
            <person name="Nancarrow N."/>
            <person name="Dann A."/>
            <person name="Rodoni B.C."/>
            <person name="Constable F.E."/>
        </authorList>
    </citation>
    <scope>NUCLEOTIDE SEQUENCE</scope>
    <source>
        <strain evidence="2">LV27</strain>
    </source>
</reference>
<feature type="transmembrane region" description="Helical" evidence="1">
    <location>
        <begin position="32"/>
        <end position="56"/>
    </location>
</feature>
<dbReference type="EMBL" id="LC522996">
    <property type="protein sequence ID" value="BCA25782.1"/>
    <property type="molecule type" value="Genomic_RNA"/>
</dbReference>
<keyword evidence="1" id="KW-0812">Transmembrane</keyword>
<keyword evidence="1" id="KW-0472">Membrane</keyword>
<protein>
    <submittedName>
        <fullName evidence="2">Uncharacterized protein</fullName>
    </submittedName>
</protein>
<name>A0A679GDB3_9VIRU</name>
<feature type="transmembrane region" description="Helical" evidence="1">
    <location>
        <begin position="68"/>
        <end position="90"/>
    </location>
</feature>
<evidence type="ECO:0000313" key="2">
    <source>
        <dbReference type="EMBL" id="BCA25782.1"/>
    </source>
</evidence>
<proteinExistence type="predicted"/>
<keyword evidence="1" id="KW-1133">Transmembrane helix</keyword>
<accession>A0A679GDB3</accession>
<evidence type="ECO:0000256" key="1">
    <source>
        <dbReference type="SAM" id="Phobius"/>
    </source>
</evidence>
<sequence>MLTFLELAFPLAFLLLFTVFLAAENPLSSNLYLIVRSLVLSLTVLLDPQILLGVALKKLYSLYNPDSTFLTSICLDLLTKVLICFSPTLIRISANHSLLISLTAILIGLVFRFVNTLIS</sequence>
<organism evidence="2">
    <name type="scientific">Cherry necrotic rusty mottle virus</name>
    <dbReference type="NCBI Taxonomy" id="129143"/>
    <lineage>
        <taxon>Viruses</taxon>
        <taxon>Riboviria</taxon>
        <taxon>Orthornavirae</taxon>
        <taxon>Kitrinoviricota</taxon>
        <taxon>Alsuviricetes</taxon>
        <taxon>Tymovirales</taxon>
        <taxon>Betaflexiviridae</taxon>
        <taxon>Quinvirinae</taxon>
        <taxon>Robigovirus</taxon>
        <taxon>Robigovirus necroavii</taxon>
    </lineage>
</organism>